<accession>A0A438HTQ4</accession>
<reference evidence="1 2" key="1">
    <citation type="journal article" date="2018" name="PLoS Genet.">
        <title>Population sequencing reveals clonal diversity and ancestral inbreeding in the grapevine cultivar Chardonnay.</title>
        <authorList>
            <person name="Roach M.J."/>
            <person name="Johnson D.L."/>
            <person name="Bohlmann J."/>
            <person name="van Vuuren H.J."/>
            <person name="Jones S.J."/>
            <person name="Pretorius I.S."/>
            <person name="Schmidt S.A."/>
            <person name="Borneman A.R."/>
        </authorList>
    </citation>
    <scope>NUCLEOTIDE SEQUENCE [LARGE SCALE GENOMIC DNA]</scope>
    <source>
        <strain evidence="2">cv. Chardonnay</strain>
        <tissue evidence="1">Leaf</tissue>
    </source>
</reference>
<proteinExistence type="predicted"/>
<comment type="caution">
    <text evidence="1">The sequence shown here is derived from an EMBL/GenBank/DDBJ whole genome shotgun (WGS) entry which is preliminary data.</text>
</comment>
<dbReference type="Proteomes" id="UP000288805">
    <property type="component" value="Unassembled WGS sequence"/>
</dbReference>
<name>A0A438HTQ4_VITVI</name>
<sequence length="171" mass="18804">MRLFPVQLVPGTEVAVAPKRRKKYLDSHKNALVQSSNKDHPIAKALLRVQDSGQKLIHKSEVKGVELGVITIKGNYNDTDMFRKKSISTAKEFSDGLADKKEPCQVVVRLLISESVAKGHVMMAQSLRHYLRTGLHSYVCPVLYSVVGAGWGATGEGRKQCSLVIKGCEVC</sequence>
<protein>
    <submittedName>
        <fullName evidence="1">Peroxisome biogenesis protein 1</fullName>
    </submittedName>
</protein>
<evidence type="ECO:0000313" key="1">
    <source>
        <dbReference type="EMBL" id="RVW87836.1"/>
    </source>
</evidence>
<dbReference type="EMBL" id="QGNW01000179">
    <property type="protein sequence ID" value="RVW87836.1"/>
    <property type="molecule type" value="Genomic_DNA"/>
</dbReference>
<gene>
    <name evidence="1" type="primary">PEX1_0</name>
    <name evidence="1" type="ORF">CK203_039766</name>
</gene>
<dbReference type="AlphaFoldDB" id="A0A438HTQ4"/>
<organism evidence="1 2">
    <name type="scientific">Vitis vinifera</name>
    <name type="common">Grape</name>
    <dbReference type="NCBI Taxonomy" id="29760"/>
    <lineage>
        <taxon>Eukaryota</taxon>
        <taxon>Viridiplantae</taxon>
        <taxon>Streptophyta</taxon>
        <taxon>Embryophyta</taxon>
        <taxon>Tracheophyta</taxon>
        <taxon>Spermatophyta</taxon>
        <taxon>Magnoliopsida</taxon>
        <taxon>eudicotyledons</taxon>
        <taxon>Gunneridae</taxon>
        <taxon>Pentapetalae</taxon>
        <taxon>rosids</taxon>
        <taxon>Vitales</taxon>
        <taxon>Vitaceae</taxon>
        <taxon>Viteae</taxon>
        <taxon>Vitis</taxon>
    </lineage>
</organism>
<evidence type="ECO:0000313" key="2">
    <source>
        <dbReference type="Proteomes" id="UP000288805"/>
    </source>
</evidence>